<sequence>MELGKDLIKDIDALLEKLFKDGYTSIHGQTSNIRTRSIHTCKALDLIRLKSNSTYELAEKGVFAIQDGGIEKYLSNIRTKKDLDIVNELPRSKLTRYQNYSNNLNWLE</sequence>
<dbReference type="Proteomes" id="UP001199795">
    <property type="component" value="Unassembled WGS sequence"/>
</dbReference>
<gene>
    <name evidence="1" type="ORF">L3X37_07750</name>
</gene>
<dbReference type="RefSeq" id="WP_237239598.1">
    <property type="nucleotide sequence ID" value="NZ_JAKKDU010000007.1"/>
</dbReference>
<reference evidence="1" key="1">
    <citation type="submission" date="2022-01" db="EMBL/GenBank/DDBJ databases">
        <title>Draft genome sequence of Sabulilitoribacter arenilitoris KCTC 52401.</title>
        <authorList>
            <person name="Oh J.-S."/>
        </authorList>
    </citation>
    <scope>NUCLEOTIDE SEQUENCE</scope>
    <source>
        <strain evidence="1">HMF6543</strain>
    </source>
</reference>
<accession>A0AAE3JPH4</accession>
<protein>
    <submittedName>
        <fullName evidence="1">Uncharacterized protein</fullName>
    </submittedName>
</protein>
<evidence type="ECO:0000313" key="1">
    <source>
        <dbReference type="EMBL" id="MCF7568255.1"/>
    </source>
</evidence>
<keyword evidence="2" id="KW-1185">Reference proteome</keyword>
<dbReference type="AlphaFoldDB" id="A0AAE3JPH4"/>
<evidence type="ECO:0000313" key="2">
    <source>
        <dbReference type="Proteomes" id="UP001199795"/>
    </source>
</evidence>
<organism evidence="1 2">
    <name type="scientific">Wocania arenilitoris</name>
    <dbReference type="NCBI Taxonomy" id="2044858"/>
    <lineage>
        <taxon>Bacteria</taxon>
        <taxon>Pseudomonadati</taxon>
        <taxon>Bacteroidota</taxon>
        <taxon>Flavobacteriia</taxon>
        <taxon>Flavobacteriales</taxon>
        <taxon>Flavobacteriaceae</taxon>
        <taxon>Wocania</taxon>
    </lineage>
</organism>
<proteinExistence type="predicted"/>
<dbReference type="EMBL" id="JAKKDU010000007">
    <property type="protein sequence ID" value="MCF7568255.1"/>
    <property type="molecule type" value="Genomic_DNA"/>
</dbReference>
<name>A0AAE3JPH4_9FLAO</name>
<comment type="caution">
    <text evidence="1">The sequence shown here is derived from an EMBL/GenBank/DDBJ whole genome shotgun (WGS) entry which is preliminary data.</text>
</comment>